<dbReference type="RefSeq" id="WP_081878993.1">
    <property type="nucleotide sequence ID" value="NZ_JGVO01000603.1"/>
</dbReference>
<protein>
    <submittedName>
        <fullName evidence="2">DUF2559 domain-containing protein</fullName>
    </submittedName>
</protein>
<evidence type="ECO:0000256" key="1">
    <source>
        <dbReference type="SAM" id="MobiDB-lite"/>
    </source>
</evidence>
<sequence>MLTEQQKKSRYKAMQARNYTASLQLEGIHLEPETDKQLSSEQSESKQIAELKLRYAR</sequence>
<feature type="region of interest" description="Disordered" evidence="1">
    <location>
        <begin position="31"/>
        <end position="57"/>
    </location>
</feature>
<name>A0A2T3NVH3_9GAMM</name>
<dbReference type="InterPro" id="IPR022541">
    <property type="entry name" value="YhfG"/>
</dbReference>
<dbReference type="EMBL" id="PYMA01000004">
    <property type="protein sequence ID" value="PSW20231.1"/>
    <property type="molecule type" value="Genomic_DNA"/>
</dbReference>
<dbReference type="OrthoDB" id="5828987at2"/>
<gene>
    <name evidence="2" type="ORF">C9I98_09255</name>
</gene>
<evidence type="ECO:0000313" key="2">
    <source>
        <dbReference type="EMBL" id="PSW20231.1"/>
    </source>
</evidence>
<evidence type="ECO:0000313" key="3">
    <source>
        <dbReference type="Proteomes" id="UP000241771"/>
    </source>
</evidence>
<dbReference type="Proteomes" id="UP000241771">
    <property type="component" value="Unassembled WGS sequence"/>
</dbReference>
<accession>A0A2T3NVH3</accession>
<reference evidence="2 3" key="1">
    <citation type="submission" date="2018-01" db="EMBL/GenBank/DDBJ databases">
        <title>Whole genome sequencing of Histamine producing bacteria.</title>
        <authorList>
            <person name="Butler K."/>
        </authorList>
    </citation>
    <scope>NUCLEOTIDE SEQUENCE [LARGE SCALE GENOMIC DNA]</scope>
    <source>
        <strain evidence="2 3">DSM 100436</strain>
    </source>
</reference>
<dbReference type="Pfam" id="PF10832">
    <property type="entry name" value="YhfG"/>
    <property type="match status" value="1"/>
</dbReference>
<organism evidence="2 3">
    <name type="scientific">Photobacterium sanctipauli</name>
    <dbReference type="NCBI Taxonomy" id="1342794"/>
    <lineage>
        <taxon>Bacteria</taxon>
        <taxon>Pseudomonadati</taxon>
        <taxon>Pseudomonadota</taxon>
        <taxon>Gammaproteobacteria</taxon>
        <taxon>Vibrionales</taxon>
        <taxon>Vibrionaceae</taxon>
        <taxon>Photobacterium</taxon>
    </lineage>
</organism>
<proteinExistence type="predicted"/>
<comment type="caution">
    <text evidence="2">The sequence shown here is derived from an EMBL/GenBank/DDBJ whole genome shotgun (WGS) entry which is preliminary data.</text>
</comment>
<dbReference type="AlphaFoldDB" id="A0A2T3NVH3"/>
<keyword evidence="3" id="KW-1185">Reference proteome</keyword>